<accession>A0A9D4A2N9</accession>
<proteinExistence type="predicted"/>
<dbReference type="OrthoDB" id="1001695at2759"/>
<evidence type="ECO:0000259" key="1">
    <source>
        <dbReference type="Pfam" id="PF03372"/>
    </source>
</evidence>
<feature type="domain" description="Endonuclease/exonuclease/phosphatase" evidence="1">
    <location>
        <begin position="37"/>
        <end position="155"/>
    </location>
</feature>
<dbReference type="Pfam" id="PF03372">
    <property type="entry name" value="Exo_endo_phos"/>
    <property type="match status" value="1"/>
</dbReference>
<dbReference type="SUPFAM" id="SSF56219">
    <property type="entry name" value="DNase I-like"/>
    <property type="match status" value="1"/>
</dbReference>
<organism evidence="2 3">
    <name type="scientific">Gossypium stocksii</name>
    <dbReference type="NCBI Taxonomy" id="47602"/>
    <lineage>
        <taxon>Eukaryota</taxon>
        <taxon>Viridiplantae</taxon>
        <taxon>Streptophyta</taxon>
        <taxon>Embryophyta</taxon>
        <taxon>Tracheophyta</taxon>
        <taxon>Spermatophyta</taxon>
        <taxon>Magnoliopsida</taxon>
        <taxon>eudicotyledons</taxon>
        <taxon>Gunneridae</taxon>
        <taxon>Pentapetalae</taxon>
        <taxon>rosids</taxon>
        <taxon>malvids</taxon>
        <taxon>Malvales</taxon>
        <taxon>Malvaceae</taxon>
        <taxon>Malvoideae</taxon>
        <taxon>Gossypium</taxon>
    </lineage>
</organism>
<sequence length="193" mass="23161">MFRVMNSWMTLMEFEIEVHPQFIHIRIWDKRCRRPFPYTAIYTSPQRGTRAQLWEYLDKLALGINEPWLLSGDFNVIMNSDERQGEPFKNKSGCSQFRSFFFEHGFFDLGFQGPKFTWSRGTLFQRLDRSLCNKDWQNFASYTTVRHLHKLKSDHRPLLVSMNPVRLEQGFRPFRFLASWLSHPEFRDVVLKA</sequence>
<comment type="caution">
    <text evidence="2">The sequence shown here is derived from an EMBL/GenBank/DDBJ whole genome shotgun (WGS) entry which is preliminary data.</text>
</comment>
<dbReference type="InterPro" id="IPR005135">
    <property type="entry name" value="Endo/exonuclease/phosphatase"/>
</dbReference>
<gene>
    <name evidence="2" type="ORF">J1N35_021640</name>
</gene>
<evidence type="ECO:0000313" key="2">
    <source>
        <dbReference type="EMBL" id="KAH1081879.1"/>
    </source>
</evidence>
<dbReference type="AlphaFoldDB" id="A0A9D4A2N9"/>
<evidence type="ECO:0000313" key="3">
    <source>
        <dbReference type="Proteomes" id="UP000828251"/>
    </source>
</evidence>
<dbReference type="GO" id="GO:0003824">
    <property type="term" value="F:catalytic activity"/>
    <property type="evidence" value="ECO:0007669"/>
    <property type="project" value="InterPro"/>
</dbReference>
<dbReference type="InterPro" id="IPR036691">
    <property type="entry name" value="Endo/exonu/phosph_ase_sf"/>
</dbReference>
<name>A0A9D4A2N9_9ROSI</name>
<protein>
    <recommendedName>
        <fullName evidence="1">Endonuclease/exonuclease/phosphatase domain-containing protein</fullName>
    </recommendedName>
</protein>
<dbReference type="PANTHER" id="PTHR33710">
    <property type="entry name" value="BNAC02G09200D PROTEIN"/>
    <property type="match status" value="1"/>
</dbReference>
<dbReference type="PANTHER" id="PTHR33710:SF77">
    <property type="entry name" value="DNASE I-LIKE SUPERFAMILY PROTEIN"/>
    <property type="match status" value="1"/>
</dbReference>
<dbReference type="Proteomes" id="UP000828251">
    <property type="component" value="Unassembled WGS sequence"/>
</dbReference>
<dbReference type="EMBL" id="JAIQCV010000007">
    <property type="protein sequence ID" value="KAH1081879.1"/>
    <property type="molecule type" value="Genomic_DNA"/>
</dbReference>
<reference evidence="2 3" key="1">
    <citation type="journal article" date="2021" name="Plant Biotechnol. J.">
        <title>Multi-omics assisted identification of the key and species-specific regulatory components of drought-tolerant mechanisms in Gossypium stocksii.</title>
        <authorList>
            <person name="Yu D."/>
            <person name="Ke L."/>
            <person name="Zhang D."/>
            <person name="Wu Y."/>
            <person name="Sun Y."/>
            <person name="Mei J."/>
            <person name="Sun J."/>
            <person name="Sun Y."/>
        </authorList>
    </citation>
    <scope>NUCLEOTIDE SEQUENCE [LARGE SCALE GENOMIC DNA]</scope>
    <source>
        <strain evidence="3">cv. E1</strain>
        <tissue evidence="2">Leaf</tissue>
    </source>
</reference>
<keyword evidence="3" id="KW-1185">Reference proteome</keyword>
<dbReference type="Gene3D" id="3.60.10.10">
    <property type="entry name" value="Endonuclease/exonuclease/phosphatase"/>
    <property type="match status" value="1"/>
</dbReference>